<comment type="subcellular location">
    <subcellularLocation>
        <location evidence="1">Cell membrane</location>
        <topology evidence="1">Multi-pass membrane protein</topology>
    </subcellularLocation>
</comment>
<keyword evidence="5" id="KW-1133">Transmembrane helix</keyword>
<keyword evidence="7" id="KW-0472">Membrane</keyword>
<keyword evidence="2" id="KW-0813">Transport</keyword>
<evidence type="ECO:0000256" key="4">
    <source>
        <dbReference type="ARBA" id="ARBA00022692"/>
    </source>
</evidence>
<evidence type="ECO:0000256" key="7">
    <source>
        <dbReference type="ARBA" id="ARBA00023136"/>
    </source>
</evidence>
<dbReference type="AlphaFoldDB" id="A0AAD7MWY7"/>
<protein>
    <submittedName>
        <fullName evidence="9">Bestrophin, RFP-TM, chloride channel-domain-containing protein</fullName>
    </submittedName>
</protein>
<feature type="region of interest" description="Disordered" evidence="8">
    <location>
        <begin position="183"/>
        <end position="210"/>
    </location>
</feature>
<proteinExistence type="predicted"/>
<evidence type="ECO:0000256" key="2">
    <source>
        <dbReference type="ARBA" id="ARBA00022448"/>
    </source>
</evidence>
<keyword evidence="10" id="KW-1185">Reference proteome</keyword>
<dbReference type="GO" id="GO:0005254">
    <property type="term" value="F:chloride channel activity"/>
    <property type="evidence" value="ECO:0007669"/>
    <property type="project" value="InterPro"/>
</dbReference>
<keyword evidence="3" id="KW-1003">Cell membrane</keyword>
<dbReference type="EMBL" id="JARJLG010000148">
    <property type="protein sequence ID" value="KAJ7736606.1"/>
    <property type="molecule type" value="Genomic_DNA"/>
</dbReference>
<keyword evidence="4" id="KW-0812">Transmembrane</keyword>
<evidence type="ECO:0000313" key="9">
    <source>
        <dbReference type="EMBL" id="KAJ7736606.1"/>
    </source>
</evidence>
<dbReference type="PANTHER" id="PTHR33281">
    <property type="entry name" value="UPF0187 PROTEIN YNEE"/>
    <property type="match status" value="1"/>
</dbReference>
<sequence>MVANNPLFSGWSLKKFNAMVINDVWPETIFFTLVAAMVSLVTKLTPHSLTVPNSLLTVLGTVLGLVISFRTSTAYERYQDGRKMWTNITIASRDIVQIIWIHVPFERVKTTKKKMTTVQSVIEKKSMVNLHFLRAEPGVYYQDLYPLICFLPQYANPNGPATSADMLPLWKASEDDEFPLFSAPQSSLSDSGPTANQGSVSSSEKERTLRRAKTFDPEAALADVQTLRIFGWIFSTCSKCLHKTGPKKKGPLAESNVPLEIMIYLSAYMAHLLCNGWLTPALASGLTTNIASLQDTMTNLDRIGSTPLPFAYQAHLRMSLWMYLFFLPFQVVESFGYLCIPGTAFIGQEIENPFNYDLNDLDLDTFCLSIQCELHEITANQPFAPADRRSAMELTANAEADYQHSDHTDSEPGMMSIWRVLLKNWHDVDRITCQ</sequence>
<feature type="compositionally biased region" description="Polar residues" evidence="8">
    <location>
        <begin position="183"/>
        <end position="202"/>
    </location>
</feature>
<dbReference type="Proteomes" id="UP001215280">
    <property type="component" value="Unassembled WGS sequence"/>
</dbReference>
<evidence type="ECO:0000256" key="6">
    <source>
        <dbReference type="ARBA" id="ARBA00023065"/>
    </source>
</evidence>
<reference evidence="9" key="1">
    <citation type="submission" date="2023-03" db="EMBL/GenBank/DDBJ databases">
        <title>Massive genome expansion in bonnet fungi (Mycena s.s.) driven by repeated elements and novel gene families across ecological guilds.</title>
        <authorList>
            <consortium name="Lawrence Berkeley National Laboratory"/>
            <person name="Harder C.B."/>
            <person name="Miyauchi S."/>
            <person name="Viragh M."/>
            <person name="Kuo A."/>
            <person name="Thoen E."/>
            <person name="Andreopoulos B."/>
            <person name="Lu D."/>
            <person name="Skrede I."/>
            <person name="Drula E."/>
            <person name="Henrissat B."/>
            <person name="Morin E."/>
            <person name="Kohler A."/>
            <person name="Barry K."/>
            <person name="LaButti K."/>
            <person name="Morin E."/>
            <person name="Salamov A."/>
            <person name="Lipzen A."/>
            <person name="Mereny Z."/>
            <person name="Hegedus B."/>
            <person name="Baldrian P."/>
            <person name="Stursova M."/>
            <person name="Weitz H."/>
            <person name="Taylor A."/>
            <person name="Grigoriev I.V."/>
            <person name="Nagy L.G."/>
            <person name="Martin F."/>
            <person name="Kauserud H."/>
        </authorList>
    </citation>
    <scope>NUCLEOTIDE SEQUENCE</scope>
    <source>
        <strain evidence="9">CBHHK188m</strain>
    </source>
</reference>
<evidence type="ECO:0000256" key="3">
    <source>
        <dbReference type="ARBA" id="ARBA00022475"/>
    </source>
</evidence>
<keyword evidence="6" id="KW-0406">Ion transport</keyword>
<evidence type="ECO:0000256" key="5">
    <source>
        <dbReference type="ARBA" id="ARBA00022989"/>
    </source>
</evidence>
<gene>
    <name evidence="9" type="ORF">DFH07DRAFT_870690</name>
</gene>
<dbReference type="InterPro" id="IPR044669">
    <property type="entry name" value="YneE/VCCN1/2-like"/>
</dbReference>
<name>A0AAD7MWY7_9AGAR</name>
<organism evidence="9 10">
    <name type="scientific">Mycena maculata</name>
    <dbReference type="NCBI Taxonomy" id="230809"/>
    <lineage>
        <taxon>Eukaryota</taxon>
        <taxon>Fungi</taxon>
        <taxon>Dikarya</taxon>
        <taxon>Basidiomycota</taxon>
        <taxon>Agaricomycotina</taxon>
        <taxon>Agaricomycetes</taxon>
        <taxon>Agaricomycetidae</taxon>
        <taxon>Agaricales</taxon>
        <taxon>Marasmiineae</taxon>
        <taxon>Mycenaceae</taxon>
        <taxon>Mycena</taxon>
    </lineage>
</organism>
<evidence type="ECO:0000313" key="10">
    <source>
        <dbReference type="Proteomes" id="UP001215280"/>
    </source>
</evidence>
<accession>A0AAD7MWY7</accession>
<evidence type="ECO:0000256" key="1">
    <source>
        <dbReference type="ARBA" id="ARBA00004651"/>
    </source>
</evidence>
<dbReference type="PANTHER" id="PTHR33281:SF19">
    <property type="entry name" value="VOLTAGE-DEPENDENT ANION CHANNEL-FORMING PROTEIN YNEE"/>
    <property type="match status" value="1"/>
</dbReference>
<dbReference type="Pfam" id="PF25539">
    <property type="entry name" value="Bestrophin_2"/>
    <property type="match status" value="2"/>
</dbReference>
<comment type="caution">
    <text evidence="9">The sequence shown here is derived from an EMBL/GenBank/DDBJ whole genome shotgun (WGS) entry which is preliminary data.</text>
</comment>
<dbReference type="GO" id="GO:0005886">
    <property type="term" value="C:plasma membrane"/>
    <property type="evidence" value="ECO:0007669"/>
    <property type="project" value="UniProtKB-SubCell"/>
</dbReference>
<evidence type="ECO:0000256" key="8">
    <source>
        <dbReference type="SAM" id="MobiDB-lite"/>
    </source>
</evidence>